<protein>
    <submittedName>
        <fullName evidence="1">Uncharacterized protein</fullName>
    </submittedName>
</protein>
<dbReference type="EMBL" id="RCHU02000001">
    <property type="protein sequence ID" value="KAL3612265.1"/>
    <property type="molecule type" value="Genomic_DNA"/>
</dbReference>
<proteinExistence type="predicted"/>
<accession>A0ACC4D525</accession>
<organism evidence="1 2">
    <name type="scientific">Populus alba</name>
    <name type="common">White poplar</name>
    <dbReference type="NCBI Taxonomy" id="43335"/>
    <lineage>
        <taxon>Eukaryota</taxon>
        <taxon>Viridiplantae</taxon>
        <taxon>Streptophyta</taxon>
        <taxon>Embryophyta</taxon>
        <taxon>Tracheophyta</taxon>
        <taxon>Spermatophyta</taxon>
        <taxon>Magnoliopsida</taxon>
        <taxon>eudicotyledons</taxon>
        <taxon>Gunneridae</taxon>
        <taxon>Pentapetalae</taxon>
        <taxon>rosids</taxon>
        <taxon>fabids</taxon>
        <taxon>Malpighiales</taxon>
        <taxon>Salicaceae</taxon>
        <taxon>Saliceae</taxon>
        <taxon>Populus</taxon>
    </lineage>
</organism>
<dbReference type="Proteomes" id="UP000309997">
    <property type="component" value="Unassembled WGS sequence"/>
</dbReference>
<evidence type="ECO:0000313" key="2">
    <source>
        <dbReference type="Proteomes" id="UP000309997"/>
    </source>
</evidence>
<keyword evidence="2" id="KW-1185">Reference proteome</keyword>
<sequence>MGTSPHAFSLFALISLLTSGTGADQSTKTQAIFKGSTGIGAIVDTSSRIGKEEIVAMEVAKEDFYGFGNLTFFLINDSQKDTIHAALEAKDLIDTRQVQAIIGTQTWEEVSLVAEIARETQVPILSFADTAPEWVPERWPSLLQASPDKRAQMKAIAAIVQSWNWHQVIVIYEDTDSSARGVIPHLHDALREVNSDVSQFVAFSPFASSDSMYKELENIKSKQYCTVFVVHLSFKLAVRLFEMAKKMEMMQKDYVWITTDPITSLVHSINASVISSMKGILGVRSYYPKMGQDFENFKQRFRTSFSRKYPREEKKEPGIYAVQAYDAMRTIALGLNKIGSKRGGKELLENILDADFPGLSGKVKFKNLSVAAAEIFEIVNVIGTGSNKIGYWSNGFGFSEKIHENSSYNSSSMIDLEQVHWPGGPRSTPRGWTALTSAKRLRIGVPSDSGYKEYVKVEGTNFSGFSIEVFKTTAASMPIFPPYEFHDFNGTYDELVEQIHLKKFDAVVGDVEIVSSRYPYAEFTNPYTETGLVLIVPARSSSKAWSFVKPFTTTMWVLIPVITVYNGFVVWWIERKHCEELQGSITTQIGIMIWLSFNTLFSLNGPKLHSNLSRMSGVVWLFVALIIIQTYTANLTSMLTVQRLEPTIPSVEELLNSNAKVGYCTGSYMERYLPEVLKFKSENMRYFRSAESYAEGFRDKIISAAFLGTPYAKIFLAKYCNSFIQIGPTYKIGGFGFAFPRGSPLLASINEALLKVSENGTLAQLENNYIGVLQKCQDKEEENPSLSPNGFRALFIITGGTSTIALVIYIFCIASSFSGLTTIRGLMFIIIKHWCYQSKRFSRRVSNVESLGNSSPQHAPNQLSQV</sequence>
<reference evidence="1 2" key="1">
    <citation type="journal article" date="2024" name="Plant Biotechnol. J.">
        <title>Genome and CRISPR/Cas9 system of a widespread forest tree (Populus alba) in the world.</title>
        <authorList>
            <person name="Liu Y.J."/>
            <person name="Jiang P.F."/>
            <person name="Han X.M."/>
            <person name="Li X.Y."/>
            <person name="Wang H.M."/>
            <person name="Wang Y.J."/>
            <person name="Wang X.X."/>
            <person name="Zeng Q.Y."/>
        </authorList>
    </citation>
    <scope>NUCLEOTIDE SEQUENCE [LARGE SCALE GENOMIC DNA]</scope>
    <source>
        <strain evidence="2">cv. PAL-ZL1</strain>
    </source>
</reference>
<evidence type="ECO:0000313" key="1">
    <source>
        <dbReference type="EMBL" id="KAL3612265.1"/>
    </source>
</evidence>
<comment type="caution">
    <text evidence="1">The sequence shown here is derived from an EMBL/GenBank/DDBJ whole genome shotgun (WGS) entry which is preliminary data.</text>
</comment>
<name>A0ACC4D525_POPAL</name>
<gene>
    <name evidence="1" type="ORF">D5086_003285</name>
</gene>